<dbReference type="AlphaFoldDB" id="A0AAD5NWE6"/>
<keyword evidence="3" id="KW-1185">Reference proteome</keyword>
<gene>
    <name evidence="2" type="ORF">LWI28_005060</name>
</gene>
<dbReference type="Proteomes" id="UP001064489">
    <property type="component" value="Chromosome 3"/>
</dbReference>
<reference evidence="2" key="2">
    <citation type="submission" date="2023-02" db="EMBL/GenBank/DDBJ databases">
        <authorList>
            <person name="Swenson N.G."/>
            <person name="Wegrzyn J.L."/>
            <person name="Mcevoy S.L."/>
        </authorList>
    </citation>
    <scope>NUCLEOTIDE SEQUENCE</scope>
    <source>
        <strain evidence="2">91603</strain>
        <tissue evidence="2">Leaf</tissue>
    </source>
</reference>
<organism evidence="2 3">
    <name type="scientific">Acer negundo</name>
    <name type="common">Box elder</name>
    <dbReference type="NCBI Taxonomy" id="4023"/>
    <lineage>
        <taxon>Eukaryota</taxon>
        <taxon>Viridiplantae</taxon>
        <taxon>Streptophyta</taxon>
        <taxon>Embryophyta</taxon>
        <taxon>Tracheophyta</taxon>
        <taxon>Spermatophyta</taxon>
        <taxon>Magnoliopsida</taxon>
        <taxon>eudicotyledons</taxon>
        <taxon>Gunneridae</taxon>
        <taxon>Pentapetalae</taxon>
        <taxon>rosids</taxon>
        <taxon>malvids</taxon>
        <taxon>Sapindales</taxon>
        <taxon>Sapindaceae</taxon>
        <taxon>Hippocastanoideae</taxon>
        <taxon>Acereae</taxon>
        <taxon>Acer</taxon>
    </lineage>
</organism>
<comment type="caution">
    <text evidence="2">The sequence shown here is derived from an EMBL/GenBank/DDBJ whole genome shotgun (WGS) entry which is preliminary data.</text>
</comment>
<proteinExistence type="predicted"/>
<reference evidence="2" key="1">
    <citation type="journal article" date="2022" name="Plant J.">
        <title>Strategies of tolerance reflected in two North American maple genomes.</title>
        <authorList>
            <person name="McEvoy S.L."/>
            <person name="Sezen U.U."/>
            <person name="Trouern-Trend A."/>
            <person name="McMahon S.M."/>
            <person name="Schaberg P.G."/>
            <person name="Yang J."/>
            <person name="Wegrzyn J.L."/>
            <person name="Swenson N.G."/>
        </authorList>
    </citation>
    <scope>NUCLEOTIDE SEQUENCE</scope>
    <source>
        <strain evidence="2">91603</strain>
    </source>
</reference>
<name>A0AAD5NWE6_ACENE</name>
<sequence length="169" mass="18274">MSNRKNPAWKYGVEVEIEEQKGCKYIESKFYDKVLKRGVYRIKEHLAGVFRVFGFDEARLGGGGARLVGDQFESVMGLSGRLGGGFHRRIRAMVVMVKEESDGGYGCWVNEESGGGGGVGEGCSSSTKNSRRGTATRSQEGLLGESSETASGFSVVAEVAQATRGRNYQ</sequence>
<evidence type="ECO:0000313" key="2">
    <source>
        <dbReference type="EMBL" id="KAI9185178.1"/>
    </source>
</evidence>
<evidence type="ECO:0000256" key="1">
    <source>
        <dbReference type="SAM" id="MobiDB-lite"/>
    </source>
</evidence>
<feature type="region of interest" description="Disordered" evidence="1">
    <location>
        <begin position="115"/>
        <end position="156"/>
    </location>
</feature>
<evidence type="ECO:0000313" key="3">
    <source>
        <dbReference type="Proteomes" id="UP001064489"/>
    </source>
</evidence>
<dbReference type="EMBL" id="JAJSOW010000100">
    <property type="protein sequence ID" value="KAI9185178.1"/>
    <property type="molecule type" value="Genomic_DNA"/>
</dbReference>
<accession>A0AAD5NWE6</accession>
<protein>
    <submittedName>
        <fullName evidence="2">Uncharacterized protein</fullName>
    </submittedName>
</protein>